<protein>
    <recommendedName>
        <fullName evidence="3">UBX domain-containing protein</fullName>
    </recommendedName>
</protein>
<evidence type="ECO:0000259" key="3">
    <source>
        <dbReference type="PROSITE" id="PS50033"/>
    </source>
</evidence>
<dbReference type="Proteomes" id="UP000095023">
    <property type="component" value="Unassembled WGS sequence"/>
</dbReference>
<dbReference type="SUPFAM" id="SSF52833">
    <property type="entry name" value="Thioredoxin-like"/>
    <property type="match status" value="1"/>
</dbReference>
<dbReference type="CDD" id="cd01767">
    <property type="entry name" value="UBX"/>
    <property type="match status" value="1"/>
</dbReference>
<dbReference type="InterPro" id="IPR006577">
    <property type="entry name" value="UAS"/>
</dbReference>
<dbReference type="OrthoDB" id="1026733at2759"/>
<dbReference type="EMBL" id="KV453843">
    <property type="protein sequence ID" value="ODV89706.1"/>
    <property type="molecule type" value="Genomic_DNA"/>
</dbReference>
<evidence type="ECO:0000313" key="5">
    <source>
        <dbReference type="Proteomes" id="UP000095023"/>
    </source>
</evidence>
<dbReference type="GO" id="GO:0005783">
    <property type="term" value="C:endoplasmic reticulum"/>
    <property type="evidence" value="ECO:0007669"/>
    <property type="project" value="TreeGrafter"/>
</dbReference>
<dbReference type="SMART" id="SM00594">
    <property type="entry name" value="UAS"/>
    <property type="match status" value="1"/>
</dbReference>
<dbReference type="InterPro" id="IPR050730">
    <property type="entry name" value="UBX_domain-protein"/>
</dbReference>
<dbReference type="Pfam" id="PF00789">
    <property type="entry name" value="UBX"/>
    <property type="match status" value="1"/>
</dbReference>
<keyword evidence="5" id="KW-1185">Reference proteome</keyword>
<dbReference type="AlphaFoldDB" id="A0A1E4TD60"/>
<name>A0A1E4TD60_9ASCO</name>
<dbReference type="PANTHER" id="PTHR23322:SF1">
    <property type="entry name" value="FAS-ASSOCIATED FACTOR 2"/>
    <property type="match status" value="1"/>
</dbReference>
<proteinExistence type="predicted"/>
<dbReference type="InterPro" id="IPR036249">
    <property type="entry name" value="Thioredoxin-like_sf"/>
</dbReference>
<evidence type="ECO:0000256" key="1">
    <source>
        <dbReference type="ARBA" id="ARBA00023054"/>
    </source>
</evidence>
<keyword evidence="1 2" id="KW-0175">Coiled coil</keyword>
<dbReference type="SUPFAM" id="SSF54236">
    <property type="entry name" value="Ubiquitin-like"/>
    <property type="match status" value="1"/>
</dbReference>
<sequence length="363" mass="41689">MSPLLARLTSFTHPTPVDDRQQSALEFVNRFERTTNGVTLPFHKDSYMSALKEAKDSGRCLLVIIHSYVHDDTEKYSQNVLASDMVVEAIKANNVLVWGGSATTSEGYQISTELHCTEYPFMALISETRRSPDLLSMHVLGRLSGYHSPEEVVAFIQRLTAKYARIIESIRESEMQAESLNREREAARQLRAEQDSAYERSLAADRDRLRRLDEERAARLELERQQQLEEQRRLNARQIKEQWKRYIASTLPPEPEATNKDSTRLSIRLPDGSRVIRRFSADTKIIDLYNFVECYPLLHDKDQAAQDAPDAPPADYEHVYDFILVSPMPRHEFPCDKDSYIRDENLLWPSGSLIAELLGDVSD</sequence>
<dbReference type="Gene3D" id="3.40.30.10">
    <property type="entry name" value="Glutaredoxin"/>
    <property type="match status" value="1"/>
</dbReference>
<dbReference type="PROSITE" id="PS50033">
    <property type="entry name" value="UBX"/>
    <property type="match status" value="1"/>
</dbReference>
<dbReference type="InterPro" id="IPR029071">
    <property type="entry name" value="Ubiquitin-like_domsf"/>
</dbReference>
<gene>
    <name evidence="4" type="ORF">CANCADRAFT_28981</name>
</gene>
<feature type="domain" description="UBX" evidence="3">
    <location>
        <begin position="258"/>
        <end position="355"/>
    </location>
</feature>
<dbReference type="PANTHER" id="PTHR23322">
    <property type="entry name" value="FAS-ASSOCIATED PROTEIN"/>
    <property type="match status" value="1"/>
</dbReference>
<dbReference type="SMART" id="SM00166">
    <property type="entry name" value="UBX"/>
    <property type="match status" value="1"/>
</dbReference>
<dbReference type="GO" id="GO:0036503">
    <property type="term" value="P:ERAD pathway"/>
    <property type="evidence" value="ECO:0007669"/>
    <property type="project" value="TreeGrafter"/>
</dbReference>
<accession>A0A1E4TD60</accession>
<feature type="coiled-coil region" evidence="2">
    <location>
        <begin position="156"/>
        <end position="237"/>
    </location>
</feature>
<dbReference type="InterPro" id="IPR001012">
    <property type="entry name" value="UBX_dom"/>
</dbReference>
<evidence type="ECO:0000313" key="4">
    <source>
        <dbReference type="EMBL" id="ODV89706.1"/>
    </source>
</evidence>
<evidence type="ECO:0000256" key="2">
    <source>
        <dbReference type="SAM" id="Coils"/>
    </source>
</evidence>
<reference evidence="5" key="1">
    <citation type="submission" date="2016-02" db="EMBL/GenBank/DDBJ databases">
        <title>Comparative genomics of biotechnologically important yeasts.</title>
        <authorList>
            <consortium name="DOE Joint Genome Institute"/>
            <person name="Riley R."/>
            <person name="Haridas S."/>
            <person name="Wolfe K.H."/>
            <person name="Lopes M.R."/>
            <person name="Hittinger C.T."/>
            <person name="Goker M."/>
            <person name="Salamov A."/>
            <person name="Wisecaver J."/>
            <person name="Long T.M."/>
            <person name="Aerts A.L."/>
            <person name="Barry K."/>
            <person name="Choi C."/>
            <person name="Clum A."/>
            <person name="Coughlan A.Y."/>
            <person name="Deshpande S."/>
            <person name="Douglass A.P."/>
            <person name="Hanson S.J."/>
            <person name="Klenk H.-P."/>
            <person name="Labutti K."/>
            <person name="Lapidus A."/>
            <person name="Lindquist E."/>
            <person name="Lipzen A."/>
            <person name="Meier-Kolthoff J.P."/>
            <person name="Ohm R.A."/>
            <person name="Otillar R.P."/>
            <person name="Pangilinan J."/>
            <person name="Peng Y."/>
            <person name="Rokas A."/>
            <person name="Rosa C.A."/>
            <person name="Scheuner C."/>
            <person name="Sibirny A.A."/>
            <person name="Slot J.C."/>
            <person name="Stielow J.B."/>
            <person name="Sun H."/>
            <person name="Kurtzman C.P."/>
            <person name="Blackwell M."/>
            <person name="Jeffries T.W."/>
            <person name="Grigoriev I.V."/>
        </authorList>
    </citation>
    <scope>NUCLEOTIDE SEQUENCE [LARGE SCALE GENOMIC DNA]</scope>
    <source>
        <strain evidence="5">NRRL Y-17796</strain>
    </source>
</reference>
<organism evidence="4 5">
    <name type="scientific">Tortispora caseinolytica NRRL Y-17796</name>
    <dbReference type="NCBI Taxonomy" id="767744"/>
    <lineage>
        <taxon>Eukaryota</taxon>
        <taxon>Fungi</taxon>
        <taxon>Dikarya</taxon>
        <taxon>Ascomycota</taxon>
        <taxon>Saccharomycotina</taxon>
        <taxon>Trigonopsidomycetes</taxon>
        <taxon>Trigonopsidales</taxon>
        <taxon>Trigonopsidaceae</taxon>
        <taxon>Tortispora</taxon>
    </lineage>
</organism>
<dbReference type="GO" id="GO:0043130">
    <property type="term" value="F:ubiquitin binding"/>
    <property type="evidence" value="ECO:0007669"/>
    <property type="project" value="TreeGrafter"/>
</dbReference>
<dbReference type="Gene3D" id="3.10.20.90">
    <property type="entry name" value="Phosphatidylinositol 3-kinase Catalytic Subunit, Chain A, domain 1"/>
    <property type="match status" value="1"/>
</dbReference>